<keyword evidence="2" id="KW-1185">Reference proteome</keyword>
<comment type="caution">
    <text evidence="1">The sequence shown here is derived from an EMBL/GenBank/DDBJ whole genome shotgun (WGS) entry which is preliminary data.</text>
</comment>
<gene>
    <name evidence="1" type="ORF">CEXT_507801</name>
</gene>
<evidence type="ECO:0000313" key="2">
    <source>
        <dbReference type="Proteomes" id="UP001054945"/>
    </source>
</evidence>
<name>A0AAV4XC56_CAEEX</name>
<proteinExistence type="predicted"/>
<dbReference type="Proteomes" id="UP001054945">
    <property type="component" value="Unassembled WGS sequence"/>
</dbReference>
<evidence type="ECO:0000313" key="1">
    <source>
        <dbReference type="EMBL" id="GIY92184.1"/>
    </source>
</evidence>
<organism evidence="1 2">
    <name type="scientific">Caerostris extrusa</name>
    <name type="common">Bark spider</name>
    <name type="synonym">Caerostris bankana</name>
    <dbReference type="NCBI Taxonomy" id="172846"/>
    <lineage>
        <taxon>Eukaryota</taxon>
        <taxon>Metazoa</taxon>
        <taxon>Ecdysozoa</taxon>
        <taxon>Arthropoda</taxon>
        <taxon>Chelicerata</taxon>
        <taxon>Arachnida</taxon>
        <taxon>Araneae</taxon>
        <taxon>Araneomorphae</taxon>
        <taxon>Entelegynae</taxon>
        <taxon>Araneoidea</taxon>
        <taxon>Araneidae</taxon>
        <taxon>Caerostris</taxon>
    </lineage>
</organism>
<sequence>MIIFTICVPWLVGKRTSVRKLWTWLLGILCLANFYEQGSYKLIHVQDPTKSFPKNPPTSHNISLFSSNPAHPFTAPLDLIFHSTDRIGLVRGTPLSYSLPPRMGALLTHPKTSVMGAVHINGVGTMAEDVQGRAR</sequence>
<protein>
    <submittedName>
        <fullName evidence="1">Uncharacterized protein</fullName>
    </submittedName>
</protein>
<reference evidence="1 2" key="1">
    <citation type="submission" date="2021-06" db="EMBL/GenBank/DDBJ databases">
        <title>Caerostris extrusa draft genome.</title>
        <authorList>
            <person name="Kono N."/>
            <person name="Arakawa K."/>
        </authorList>
    </citation>
    <scope>NUCLEOTIDE SEQUENCE [LARGE SCALE GENOMIC DNA]</scope>
</reference>
<dbReference type="AlphaFoldDB" id="A0AAV4XC56"/>
<dbReference type="EMBL" id="BPLR01017510">
    <property type="protein sequence ID" value="GIY92184.1"/>
    <property type="molecule type" value="Genomic_DNA"/>
</dbReference>
<accession>A0AAV4XC56</accession>